<protein>
    <recommendedName>
        <fullName evidence="3">Phage protein</fullName>
    </recommendedName>
</protein>
<organism evidence="1 2">
    <name type="scientific">Streptococcus anginosus</name>
    <dbReference type="NCBI Taxonomy" id="1328"/>
    <lineage>
        <taxon>Bacteria</taxon>
        <taxon>Bacillati</taxon>
        <taxon>Bacillota</taxon>
        <taxon>Bacilli</taxon>
        <taxon>Lactobacillales</taxon>
        <taxon>Streptococcaceae</taxon>
        <taxon>Streptococcus</taxon>
        <taxon>Streptococcus anginosus group</taxon>
    </lineage>
</organism>
<name>A0AAW5TC99_STRAP</name>
<reference evidence="1" key="1">
    <citation type="submission" date="2022-10" db="EMBL/GenBank/DDBJ databases">
        <title>Comparative genomic study of S. anginosus.</title>
        <authorList>
            <person name="Prasad A."/>
            <person name="Ene A."/>
            <person name="Jablonska S."/>
            <person name="Du J."/>
            <person name="Wolfe A.J."/>
            <person name="Putonti C."/>
        </authorList>
    </citation>
    <scope>NUCLEOTIDE SEQUENCE</scope>
    <source>
        <strain evidence="1">UMB6888</strain>
    </source>
</reference>
<evidence type="ECO:0000313" key="2">
    <source>
        <dbReference type="Proteomes" id="UP001208853"/>
    </source>
</evidence>
<accession>A0AAW5TC99</accession>
<dbReference type="EMBL" id="JAPAIK010000005">
    <property type="protein sequence ID" value="MCW1071741.1"/>
    <property type="molecule type" value="Genomic_DNA"/>
</dbReference>
<evidence type="ECO:0000313" key="1">
    <source>
        <dbReference type="EMBL" id="MCW1071741.1"/>
    </source>
</evidence>
<dbReference type="AlphaFoldDB" id="A0AAW5TC99"/>
<proteinExistence type="predicted"/>
<dbReference type="Proteomes" id="UP001208853">
    <property type="component" value="Unassembled WGS sequence"/>
</dbReference>
<dbReference type="RefSeq" id="WP_070811616.1">
    <property type="nucleotide sequence ID" value="NZ_CP126961.1"/>
</dbReference>
<comment type="caution">
    <text evidence="1">The sequence shown here is derived from an EMBL/GenBank/DDBJ whole genome shotgun (WGS) entry which is preliminary data.</text>
</comment>
<gene>
    <name evidence="1" type="ORF">OJ930_01445</name>
</gene>
<evidence type="ECO:0008006" key="3">
    <source>
        <dbReference type="Google" id="ProtNLM"/>
    </source>
</evidence>
<sequence length="114" mass="13422">MTTQVERIRNFYKENPSATYEEAEQAINVTQGNIRSNIAKDIKRGYCTRSETGSIDYSAYFRSGEELFEFRNWQNEVRRELIDQLLEANRHETASDQIRLNAKEINKLLKEVTK</sequence>